<sequence>MVGSPGTRSSLALRLSQSLCARASLVTLVTARHNQRSNSTGRASLSIMGVNSFAAVFAATGVTIYYERDAHGDVTVTS</sequence>
<keyword evidence="1" id="KW-0812">Transmembrane</keyword>
<accession>A0A5J9TI40</accession>
<evidence type="ECO:0000313" key="3">
    <source>
        <dbReference type="Proteomes" id="UP000324897"/>
    </source>
</evidence>
<reference evidence="2 3" key="1">
    <citation type="journal article" date="2019" name="Sci. Rep.">
        <title>A high-quality genome of Eragrostis curvula grass provides insights into Poaceae evolution and supports new strategies to enhance forage quality.</title>
        <authorList>
            <person name="Carballo J."/>
            <person name="Santos B.A.C.M."/>
            <person name="Zappacosta D."/>
            <person name="Garbus I."/>
            <person name="Selva J.P."/>
            <person name="Gallo C.A."/>
            <person name="Diaz A."/>
            <person name="Albertini E."/>
            <person name="Caccamo M."/>
            <person name="Echenique V."/>
        </authorList>
    </citation>
    <scope>NUCLEOTIDE SEQUENCE [LARGE SCALE GENOMIC DNA]</scope>
    <source>
        <strain evidence="3">cv. Victoria</strain>
        <tissue evidence="2">Leaf</tissue>
    </source>
</reference>
<proteinExistence type="predicted"/>
<feature type="non-terminal residue" evidence="2">
    <location>
        <position position="1"/>
    </location>
</feature>
<dbReference type="Gramene" id="TVU10952">
    <property type="protein sequence ID" value="TVU10952"/>
    <property type="gene ID" value="EJB05_44508"/>
</dbReference>
<keyword evidence="1" id="KW-0472">Membrane</keyword>
<protein>
    <submittedName>
        <fullName evidence="2">Uncharacterized protein</fullName>
    </submittedName>
</protein>
<evidence type="ECO:0000256" key="1">
    <source>
        <dbReference type="SAM" id="Phobius"/>
    </source>
</evidence>
<evidence type="ECO:0000313" key="2">
    <source>
        <dbReference type="EMBL" id="TVU10952.1"/>
    </source>
</evidence>
<dbReference type="EMBL" id="RWGY01000039">
    <property type="protein sequence ID" value="TVU10952.1"/>
    <property type="molecule type" value="Genomic_DNA"/>
</dbReference>
<organism evidence="2 3">
    <name type="scientific">Eragrostis curvula</name>
    <name type="common">weeping love grass</name>
    <dbReference type="NCBI Taxonomy" id="38414"/>
    <lineage>
        <taxon>Eukaryota</taxon>
        <taxon>Viridiplantae</taxon>
        <taxon>Streptophyta</taxon>
        <taxon>Embryophyta</taxon>
        <taxon>Tracheophyta</taxon>
        <taxon>Spermatophyta</taxon>
        <taxon>Magnoliopsida</taxon>
        <taxon>Liliopsida</taxon>
        <taxon>Poales</taxon>
        <taxon>Poaceae</taxon>
        <taxon>PACMAD clade</taxon>
        <taxon>Chloridoideae</taxon>
        <taxon>Eragrostideae</taxon>
        <taxon>Eragrostidinae</taxon>
        <taxon>Eragrostis</taxon>
    </lineage>
</organism>
<dbReference type="AlphaFoldDB" id="A0A5J9TI40"/>
<name>A0A5J9TI40_9POAL</name>
<dbReference type="Proteomes" id="UP000324897">
    <property type="component" value="Chromosome 3"/>
</dbReference>
<keyword evidence="1" id="KW-1133">Transmembrane helix</keyword>
<gene>
    <name evidence="2" type="ORF">EJB05_44508</name>
</gene>
<feature type="transmembrane region" description="Helical" evidence="1">
    <location>
        <begin position="43"/>
        <end position="66"/>
    </location>
</feature>
<keyword evidence="3" id="KW-1185">Reference proteome</keyword>
<comment type="caution">
    <text evidence="2">The sequence shown here is derived from an EMBL/GenBank/DDBJ whole genome shotgun (WGS) entry which is preliminary data.</text>
</comment>